<dbReference type="AlphaFoldDB" id="A0A8I0GAG6"/>
<name>A0A8I0GAG6_9ACTO</name>
<keyword evidence="3" id="KW-1185">Reference proteome</keyword>
<evidence type="ECO:0000313" key="2">
    <source>
        <dbReference type="EMBL" id="MBD3688666.1"/>
    </source>
</evidence>
<feature type="transmembrane region" description="Helical" evidence="1">
    <location>
        <begin position="20"/>
        <end position="39"/>
    </location>
</feature>
<organism evidence="2 3">
    <name type="scientific">Nanchangia anserum</name>
    <dbReference type="NCBI Taxonomy" id="2692125"/>
    <lineage>
        <taxon>Bacteria</taxon>
        <taxon>Bacillati</taxon>
        <taxon>Actinomycetota</taxon>
        <taxon>Actinomycetes</taxon>
        <taxon>Actinomycetales</taxon>
        <taxon>Actinomycetaceae</taxon>
        <taxon>Nanchangia</taxon>
    </lineage>
</organism>
<evidence type="ECO:0000313" key="3">
    <source>
        <dbReference type="Proteomes" id="UP000627538"/>
    </source>
</evidence>
<gene>
    <name evidence="2" type="ORF">H8R10_00185</name>
</gene>
<protein>
    <submittedName>
        <fullName evidence="2">Uncharacterized protein</fullName>
    </submittedName>
</protein>
<dbReference type="EMBL" id="JACRUO010000001">
    <property type="protein sequence ID" value="MBD3688666.1"/>
    <property type="molecule type" value="Genomic_DNA"/>
</dbReference>
<proteinExistence type="predicted"/>
<accession>A0A8I0GAG6</accession>
<keyword evidence="1" id="KW-0472">Membrane</keyword>
<dbReference type="Proteomes" id="UP000627538">
    <property type="component" value="Unassembled WGS sequence"/>
</dbReference>
<keyword evidence="1" id="KW-0812">Transmembrane</keyword>
<reference evidence="2 3" key="1">
    <citation type="submission" date="2020-08" db="EMBL/GenBank/DDBJ databases">
        <title>Winkia gen. nov., sp. nov., isolated from faeces of the Anser albifrons in China.</title>
        <authorList>
            <person name="Liu Q."/>
        </authorList>
    </citation>
    <scope>NUCLEOTIDE SEQUENCE [LARGE SCALE GENOMIC DNA]</scope>
    <source>
        <strain evidence="2 3">C62</strain>
    </source>
</reference>
<feature type="transmembrane region" description="Helical" evidence="1">
    <location>
        <begin position="51"/>
        <end position="69"/>
    </location>
</feature>
<evidence type="ECO:0000256" key="1">
    <source>
        <dbReference type="SAM" id="Phobius"/>
    </source>
</evidence>
<feature type="transmembrane region" description="Helical" evidence="1">
    <location>
        <begin position="76"/>
        <end position="95"/>
    </location>
</feature>
<keyword evidence="1" id="KW-1133">Transmembrane helix</keyword>
<dbReference type="RefSeq" id="WP_191070779.1">
    <property type="nucleotide sequence ID" value="NZ_CP060506.1"/>
</dbReference>
<comment type="caution">
    <text evidence="2">The sequence shown here is derived from an EMBL/GenBank/DDBJ whole genome shotgun (WGS) entry which is preliminary data.</text>
</comment>
<feature type="transmembrane region" description="Helical" evidence="1">
    <location>
        <begin position="115"/>
        <end position="133"/>
    </location>
</feature>
<sequence>MSEDVNASTIDTRPPALGAARVLMGILVIFAAWSTIAAGSRLVDQASVGNALDVITGLVWCLVAAGIIHNGRRMRALAVTGLLLHAVGLVVAAAAETAEADWVREWLIWRGGGAHYWWIPAILLVVAAWWMIVSDPRRLAGR</sequence>